<gene>
    <name evidence="2" type="ORF">ACFPFM_01665</name>
</gene>
<accession>A0ABV9XQ89</accession>
<dbReference type="Proteomes" id="UP001595833">
    <property type="component" value="Unassembled WGS sequence"/>
</dbReference>
<evidence type="ECO:0000313" key="3">
    <source>
        <dbReference type="Proteomes" id="UP001595833"/>
    </source>
</evidence>
<proteinExistence type="predicted"/>
<reference evidence="3" key="1">
    <citation type="journal article" date="2019" name="Int. J. Syst. Evol. Microbiol.">
        <title>The Global Catalogue of Microorganisms (GCM) 10K type strain sequencing project: providing services to taxonomists for standard genome sequencing and annotation.</title>
        <authorList>
            <consortium name="The Broad Institute Genomics Platform"/>
            <consortium name="The Broad Institute Genome Sequencing Center for Infectious Disease"/>
            <person name="Wu L."/>
            <person name="Ma J."/>
        </authorList>
    </citation>
    <scope>NUCLEOTIDE SEQUENCE [LARGE SCALE GENOMIC DNA]</scope>
    <source>
        <strain evidence="3">KCTC 12848</strain>
    </source>
</reference>
<organism evidence="2 3">
    <name type="scientific">Saccharothrix xinjiangensis</name>
    <dbReference type="NCBI Taxonomy" id="204798"/>
    <lineage>
        <taxon>Bacteria</taxon>
        <taxon>Bacillati</taxon>
        <taxon>Actinomycetota</taxon>
        <taxon>Actinomycetes</taxon>
        <taxon>Pseudonocardiales</taxon>
        <taxon>Pseudonocardiaceae</taxon>
        <taxon>Saccharothrix</taxon>
    </lineage>
</organism>
<keyword evidence="1" id="KW-0812">Transmembrane</keyword>
<dbReference type="EMBL" id="JBHSJB010000003">
    <property type="protein sequence ID" value="MFC5052455.1"/>
    <property type="molecule type" value="Genomic_DNA"/>
</dbReference>
<name>A0ABV9XQ89_9PSEU</name>
<keyword evidence="1" id="KW-0472">Membrane</keyword>
<sequence length="51" mass="5138">MPKELVVIGLLALAGFLGGGAYSTWKTVRGLSVALIVLTAVALGGAALWVL</sequence>
<evidence type="ECO:0000256" key="1">
    <source>
        <dbReference type="SAM" id="Phobius"/>
    </source>
</evidence>
<feature type="transmembrane region" description="Helical" evidence="1">
    <location>
        <begin position="31"/>
        <end position="50"/>
    </location>
</feature>
<dbReference type="RefSeq" id="WP_344034954.1">
    <property type="nucleotide sequence ID" value="NZ_BAAAKE010000002.1"/>
</dbReference>
<comment type="caution">
    <text evidence="2">The sequence shown here is derived from an EMBL/GenBank/DDBJ whole genome shotgun (WGS) entry which is preliminary data.</text>
</comment>
<protein>
    <submittedName>
        <fullName evidence="2">Uncharacterized protein</fullName>
    </submittedName>
</protein>
<evidence type="ECO:0000313" key="2">
    <source>
        <dbReference type="EMBL" id="MFC5052455.1"/>
    </source>
</evidence>
<keyword evidence="1" id="KW-1133">Transmembrane helix</keyword>
<keyword evidence="3" id="KW-1185">Reference proteome</keyword>